<dbReference type="RefSeq" id="WP_122338461.1">
    <property type="nucleotide sequence ID" value="NZ_CAUAJF010000006.1"/>
</dbReference>
<comment type="caution">
    <text evidence="1">The sequence shown here is derived from an EMBL/GenBank/DDBJ whole genome shotgun (WGS) entry which is preliminary data.</text>
</comment>
<evidence type="ECO:0000313" key="1">
    <source>
        <dbReference type="EMBL" id="HBJ09387.1"/>
    </source>
</evidence>
<gene>
    <name evidence="1" type="ORF">DDY73_10340</name>
</gene>
<name>A0A354M4E8_9BACT</name>
<protein>
    <recommendedName>
        <fullName evidence="3">Restriction endonuclease</fullName>
    </recommendedName>
</protein>
<proteinExistence type="predicted"/>
<dbReference type="AlphaFoldDB" id="A0A354M4E8"/>
<evidence type="ECO:0008006" key="3">
    <source>
        <dbReference type="Google" id="ProtNLM"/>
    </source>
</evidence>
<dbReference type="Proteomes" id="UP000262954">
    <property type="component" value="Unassembled WGS sequence"/>
</dbReference>
<evidence type="ECO:0000313" key="2">
    <source>
        <dbReference type="Proteomes" id="UP000262954"/>
    </source>
</evidence>
<sequence length="214" mass="25281">MGNYVRNVGIFIKVRENLTDPKFVEFIQDWDFTEDEISTFLESIWEKSRNENSSKIVKFFIEYKDGILHPDKCDIVCPAKKPFDERGYTLSVAWLSYPGARLILEKKYKYKAVLECKYWGALTSGGEILNPKKIFPRYMGIVTSTCITSKEQITRPLPEYMGFITIWFGKYRKINIEFLVQLLEDFCMYLNTDYGVLFDQETHEVLFDLFEKEK</sequence>
<accession>A0A354M4E8</accession>
<dbReference type="EMBL" id="DNWC01000136">
    <property type="protein sequence ID" value="HBJ09387.1"/>
    <property type="molecule type" value="Genomic_DNA"/>
</dbReference>
<organism evidence="1 2">
    <name type="scientific">Coprobacter fastidiosus</name>
    <dbReference type="NCBI Taxonomy" id="1099853"/>
    <lineage>
        <taxon>Bacteria</taxon>
        <taxon>Pseudomonadati</taxon>
        <taxon>Bacteroidota</taxon>
        <taxon>Bacteroidia</taxon>
        <taxon>Bacteroidales</taxon>
        <taxon>Barnesiellaceae</taxon>
        <taxon>Coprobacter</taxon>
    </lineage>
</organism>
<reference evidence="1 2" key="1">
    <citation type="journal article" date="2018" name="Nat. Biotechnol.">
        <title>A standardized bacterial taxonomy based on genome phylogeny substantially revises the tree of life.</title>
        <authorList>
            <person name="Parks D.H."/>
            <person name="Chuvochina M."/>
            <person name="Waite D.W."/>
            <person name="Rinke C."/>
            <person name="Skarshewski A."/>
            <person name="Chaumeil P.A."/>
            <person name="Hugenholtz P."/>
        </authorList>
    </citation>
    <scope>NUCLEOTIDE SEQUENCE [LARGE SCALE GENOMIC DNA]</scope>
    <source>
        <strain evidence="1">UBA11482</strain>
    </source>
</reference>